<dbReference type="Gene3D" id="3.40.50.200">
    <property type="entry name" value="Peptidase S8/S53 domain"/>
    <property type="match status" value="2"/>
</dbReference>
<feature type="signal peptide" evidence="4">
    <location>
        <begin position="1"/>
        <end position="26"/>
    </location>
</feature>
<reference evidence="6 7" key="1">
    <citation type="journal article" date="2021" name="Genome Biol. Evol.">
        <title>Complete Genome Sequencing of a Novel Gloeobacter Species from a Waterfall Cave in Mexico.</title>
        <authorList>
            <person name="Saw J.H."/>
            <person name="Cardona T."/>
            <person name="Montejano G."/>
        </authorList>
    </citation>
    <scope>NUCLEOTIDE SEQUENCE [LARGE SCALE GENOMIC DNA]</scope>
    <source>
        <strain evidence="6">MG652769</strain>
    </source>
</reference>
<keyword evidence="7" id="KW-1185">Reference proteome</keyword>
<dbReference type="InterPro" id="IPR036852">
    <property type="entry name" value="Peptidase_S8/S53_dom_sf"/>
</dbReference>
<dbReference type="Pfam" id="PF00082">
    <property type="entry name" value="Peptidase_S8"/>
    <property type="match status" value="1"/>
</dbReference>
<evidence type="ECO:0000313" key="7">
    <source>
        <dbReference type="Proteomes" id="UP001054846"/>
    </source>
</evidence>
<dbReference type="InterPro" id="IPR000209">
    <property type="entry name" value="Peptidase_S8/S53_dom"/>
</dbReference>
<feature type="domain" description="Peptidase S8/S53" evidence="5">
    <location>
        <begin position="504"/>
        <end position="624"/>
    </location>
</feature>
<feature type="chain" id="PRO_5046879158" evidence="4">
    <location>
        <begin position="27"/>
        <end position="785"/>
    </location>
</feature>
<evidence type="ECO:0000313" key="6">
    <source>
        <dbReference type="EMBL" id="UFP93708.1"/>
    </source>
</evidence>
<keyword evidence="3" id="KW-0720">Serine protease</keyword>
<protein>
    <submittedName>
        <fullName evidence="6">S8 family serine peptidase</fullName>
    </submittedName>
</protein>
<keyword evidence="2" id="KW-0378">Hydrolase</keyword>
<dbReference type="InterPro" id="IPR015500">
    <property type="entry name" value="Peptidase_S8_subtilisin-rel"/>
</dbReference>
<dbReference type="Proteomes" id="UP001054846">
    <property type="component" value="Chromosome"/>
</dbReference>
<keyword evidence="4" id="KW-0732">Signal</keyword>
<accession>A0ABY3PJH9</accession>
<dbReference type="PROSITE" id="PS00138">
    <property type="entry name" value="SUBTILASE_SER"/>
    <property type="match status" value="1"/>
</dbReference>
<dbReference type="PRINTS" id="PR00723">
    <property type="entry name" value="SUBTILISIN"/>
</dbReference>
<keyword evidence="1" id="KW-0645">Protease</keyword>
<dbReference type="EMBL" id="CP063845">
    <property type="protein sequence ID" value="UFP93708.1"/>
    <property type="molecule type" value="Genomic_DNA"/>
</dbReference>
<evidence type="ECO:0000256" key="2">
    <source>
        <dbReference type="ARBA" id="ARBA00022801"/>
    </source>
</evidence>
<name>A0ABY3PJH9_9CYAN</name>
<dbReference type="RefSeq" id="WP_230840761.1">
    <property type="nucleotide sequence ID" value="NZ_CP063845.1"/>
</dbReference>
<evidence type="ECO:0000256" key="3">
    <source>
        <dbReference type="ARBA" id="ARBA00022825"/>
    </source>
</evidence>
<dbReference type="InterPro" id="IPR023828">
    <property type="entry name" value="Peptidase_S8_Ser-AS"/>
</dbReference>
<sequence length="785" mass="79852">MNPAHSKPASLVRTLALLAATFGLGAALSPAWSQTAVPDNLGAGLKELVQSYLGEPENFRQLRANRRLEIKNDKVLVVIYPDGRVPLAQLLPALETLGVQVVAVNAHYRAGAISAYLPLGRAAEASRAPGVSAVALSHKPVTSVGLTTSQGAVVHKTGQLNLGGLTGAGITVGVLSDSFNTNTTASTRAPDDVATGDLPALTNSNPNSPGVKFLLDSPGGSDEGRGMAQIVYDLAPGVDLCFATALGGEPAFANNIRTLRTNAACSADVIVDDIIYLAEPMFSDGQVAQAVDEVVTSSTLAGKKVTYFSSAGNRGKGFASDFRLVSNSDARGAIDAADTTINLSRLPRSLNTQGGFHDFDPGPGVDISQTVKVDGDTGTIVFQWDDPFNVPGGGVSTDFNLLVFDSRGRYVASRSGIANNFSTNQPLEIPASDLAAGQTYRIVIAKSSATRAPGVPQQASRLRYVVFGGTYTGEFNDAPGTFVATYGHNSALNGNGVAAYAYDDTFGAPPFNPVLEDFSSPGPVTIAFDKAGNRLTPPEVRNKPDFAAADGVNTTFFPPGPLSSTDVEGDGFPNFFGTSAAAPHAAGIAALLLQKAGGPNSLSAAAIRTALQSTAPPRDIDPLFAAAGAGVVSLTGNGAGSTDANFFRIGLGGSGVTLTALTLNLAPAGLVFDPSASGGFPLTTGTRTGATLPAITSAGPSAPTATLTLTFTSFNSGDTLNFGIDRDLATGGFGNSADALAGATFTATTATGTLSGTFVNTIGGGYTPFDGFGLVDAQAAADSLP</sequence>
<dbReference type="CDD" id="cd05562">
    <property type="entry name" value="Peptidases_S53_like"/>
    <property type="match status" value="1"/>
</dbReference>
<organism evidence="6 7">
    <name type="scientific">Gloeobacter morelensis MG652769</name>
    <dbReference type="NCBI Taxonomy" id="2781736"/>
    <lineage>
        <taxon>Bacteria</taxon>
        <taxon>Bacillati</taxon>
        <taxon>Cyanobacteriota</taxon>
        <taxon>Cyanophyceae</taxon>
        <taxon>Gloeobacterales</taxon>
        <taxon>Gloeobacteraceae</taxon>
        <taxon>Gloeobacter</taxon>
        <taxon>Gloeobacter morelensis</taxon>
    </lineage>
</organism>
<evidence type="ECO:0000259" key="5">
    <source>
        <dbReference type="Pfam" id="PF00082"/>
    </source>
</evidence>
<proteinExistence type="predicted"/>
<dbReference type="InterPro" id="IPR034075">
    <property type="entry name" value="Glr3161-like_dom"/>
</dbReference>
<evidence type="ECO:0000256" key="4">
    <source>
        <dbReference type="SAM" id="SignalP"/>
    </source>
</evidence>
<evidence type="ECO:0000256" key="1">
    <source>
        <dbReference type="ARBA" id="ARBA00022670"/>
    </source>
</evidence>
<dbReference type="SUPFAM" id="SSF52743">
    <property type="entry name" value="Subtilisin-like"/>
    <property type="match status" value="1"/>
</dbReference>
<gene>
    <name evidence="6" type="ORF">ISF26_18270</name>
</gene>